<protein>
    <submittedName>
        <fullName evidence="2">Uncharacterized protein</fullName>
    </submittedName>
</protein>
<dbReference type="AlphaFoldDB" id="A0A4U6UGG7"/>
<feature type="chain" id="PRO_5020388244" evidence="1">
    <location>
        <begin position="21"/>
        <end position="43"/>
    </location>
</feature>
<feature type="signal peptide" evidence="1">
    <location>
        <begin position="1"/>
        <end position="20"/>
    </location>
</feature>
<keyword evidence="1" id="KW-0732">Signal</keyword>
<dbReference type="Gramene" id="TKW09557">
    <property type="protein sequence ID" value="TKW09557"/>
    <property type="gene ID" value="SEVIR_6G110450v2"/>
</dbReference>
<name>A0A4U6UGG7_SETVI</name>
<evidence type="ECO:0000313" key="2">
    <source>
        <dbReference type="EMBL" id="TKW09557.1"/>
    </source>
</evidence>
<organism evidence="2 3">
    <name type="scientific">Setaria viridis</name>
    <name type="common">Green bristlegrass</name>
    <name type="synonym">Setaria italica subsp. viridis</name>
    <dbReference type="NCBI Taxonomy" id="4556"/>
    <lineage>
        <taxon>Eukaryota</taxon>
        <taxon>Viridiplantae</taxon>
        <taxon>Streptophyta</taxon>
        <taxon>Embryophyta</taxon>
        <taxon>Tracheophyta</taxon>
        <taxon>Spermatophyta</taxon>
        <taxon>Magnoliopsida</taxon>
        <taxon>Liliopsida</taxon>
        <taxon>Poales</taxon>
        <taxon>Poaceae</taxon>
        <taxon>PACMAD clade</taxon>
        <taxon>Panicoideae</taxon>
        <taxon>Panicodae</taxon>
        <taxon>Paniceae</taxon>
        <taxon>Cenchrinae</taxon>
        <taxon>Setaria</taxon>
    </lineage>
</organism>
<dbReference type="EMBL" id="CM016557">
    <property type="protein sequence ID" value="TKW09557.1"/>
    <property type="molecule type" value="Genomic_DNA"/>
</dbReference>
<accession>A0A4U6UGG7</accession>
<dbReference type="Proteomes" id="UP000298652">
    <property type="component" value="Chromosome 6"/>
</dbReference>
<proteinExistence type="predicted"/>
<gene>
    <name evidence="2" type="ORF">SEVIR_6G110450v2</name>
</gene>
<reference evidence="2" key="1">
    <citation type="submission" date="2019-03" db="EMBL/GenBank/DDBJ databases">
        <title>WGS assembly of Setaria viridis.</title>
        <authorList>
            <person name="Huang P."/>
            <person name="Jenkins J."/>
            <person name="Grimwood J."/>
            <person name="Barry K."/>
            <person name="Healey A."/>
            <person name="Mamidi S."/>
            <person name="Sreedasyam A."/>
            <person name="Shu S."/>
            <person name="Feldman M."/>
            <person name="Wu J."/>
            <person name="Yu Y."/>
            <person name="Chen C."/>
            <person name="Johnson J."/>
            <person name="Rokhsar D."/>
            <person name="Baxter I."/>
            <person name="Schmutz J."/>
            <person name="Brutnell T."/>
            <person name="Kellogg E."/>
        </authorList>
    </citation>
    <scope>NUCLEOTIDE SEQUENCE [LARGE SCALE GENOMIC DNA]</scope>
</reference>
<evidence type="ECO:0000256" key="1">
    <source>
        <dbReference type="SAM" id="SignalP"/>
    </source>
</evidence>
<evidence type="ECO:0000313" key="3">
    <source>
        <dbReference type="Proteomes" id="UP000298652"/>
    </source>
</evidence>
<sequence>MELSAAMLIFLSLVSLPILATLLSRNFGQAPGGTTPQSICASG</sequence>
<keyword evidence="3" id="KW-1185">Reference proteome</keyword>